<feature type="region of interest" description="Disordered" evidence="1">
    <location>
        <begin position="1"/>
        <end position="24"/>
    </location>
</feature>
<accession>A0A178MPY6</accession>
<comment type="caution">
    <text evidence="2">The sequence shown here is derived from an EMBL/GenBank/DDBJ whole genome shotgun (WGS) entry which is preliminary data.</text>
</comment>
<dbReference type="AlphaFoldDB" id="A0A178MPY6"/>
<dbReference type="Pfam" id="PF05396">
    <property type="entry name" value="Phage_T7_Capsid"/>
    <property type="match status" value="1"/>
</dbReference>
<dbReference type="InterPro" id="IPR008768">
    <property type="entry name" value="Gp9-like"/>
</dbReference>
<dbReference type="EMBL" id="LWQT01000055">
    <property type="protein sequence ID" value="OAN50168.1"/>
    <property type="molecule type" value="Genomic_DNA"/>
</dbReference>
<protein>
    <submittedName>
        <fullName evidence="2">Uncharacterized protein</fullName>
    </submittedName>
</protein>
<evidence type="ECO:0000313" key="3">
    <source>
        <dbReference type="Proteomes" id="UP000078428"/>
    </source>
</evidence>
<proteinExistence type="predicted"/>
<dbReference type="RefSeq" id="WP_068492475.1">
    <property type="nucleotide sequence ID" value="NZ_LWQT01000055.1"/>
</dbReference>
<dbReference type="OrthoDB" id="7347988at2"/>
<dbReference type="Proteomes" id="UP000078428">
    <property type="component" value="Unassembled WGS sequence"/>
</dbReference>
<evidence type="ECO:0000313" key="2">
    <source>
        <dbReference type="EMBL" id="OAN50168.1"/>
    </source>
</evidence>
<organism evidence="2 3">
    <name type="scientific">Paramagnetospirillum marisnigri</name>
    <dbReference type="NCBI Taxonomy" id="1285242"/>
    <lineage>
        <taxon>Bacteria</taxon>
        <taxon>Pseudomonadati</taxon>
        <taxon>Pseudomonadota</taxon>
        <taxon>Alphaproteobacteria</taxon>
        <taxon>Rhodospirillales</taxon>
        <taxon>Magnetospirillaceae</taxon>
        <taxon>Paramagnetospirillum</taxon>
    </lineage>
</organism>
<keyword evidence="3" id="KW-1185">Reference proteome</keyword>
<gene>
    <name evidence="2" type="ORF">A6A04_01790</name>
</gene>
<sequence>MHSEDSLEPATQARPTNVPEKFWDPAKGEIRVEALLRAYRDLERHASAAPRGAAAALPGGPDGYKISHRHPKLASSMEVNKRLHAAGFSQEQAQLVYDLAHDCLLPLLDQAGGQDDHAAHLAELARHFGGESRWRQLAPQLAAWGKKNLPPEAYQALVASPDGVKALHRLMASGEPSLGRAAPASEETPSEEELKKMIRDPRYWKTRDPAFIAKVSAGFGRLYGEG</sequence>
<dbReference type="STRING" id="1285242.A6A04_01790"/>
<reference evidence="2 3" key="1">
    <citation type="submission" date="2016-04" db="EMBL/GenBank/DDBJ databases">
        <title>Draft genome sequence of freshwater magnetotactic bacteria Magnetospirillum marisnigri SP-1 and Magnetospirillum moscoviense BB-1.</title>
        <authorList>
            <person name="Koziaeva V."/>
            <person name="Dziuba M.V."/>
            <person name="Ivanov T.M."/>
            <person name="Kuznetsov B."/>
            <person name="Grouzdev D.S."/>
        </authorList>
    </citation>
    <scope>NUCLEOTIDE SEQUENCE [LARGE SCALE GENOMIC DNA]</scope>
    <source>
        <strain evidence="2 3">SP-1</strain>
    </source>
</reference>
<evidence type="ECO:0000256" key="1">
    <source>
        <dbReference type="SAM" id="MobiDB-lite"/>
    </source>
</evidence>
<name>A0A178MPY6_9PROT</name>
<feature type="region of interest" description="Disordered" evidence="1">
    <location>
        <begin position="175"/>
        <end position="194"/>
    </location>
</feature>